<keyword evidence="1" id="KW-0175">Coiled coil</keyword>
<organism evidence="2">
    <name type="scientific">viral metagenome</name>
    <dbReference type="NCBI Taxonomy" id="1070528"/>
    <lineage>
        <taxon>unclassified sequences</taxon>
        <taxon>metagenomes</taxon>
        <taxon>organismal metagenomes</taxon>
    </lineage>
</organism>
<proteinExistence type="predicted"/>
<name>A0A6M3KAG8_9ZZZZ</name>
<gene>
    <name evidence="2" type="ORF">MM415A00976_0016</name>
</gene>
<feature type="coiled-coil region" evidence="1">
    <location>
        <begin position="38"/>
        <end position="72"/>
    </location>
</feature>
<dbReference type="InterPro" id="IPR036410">
    <property type="entry name" value="HSP_DnaJ_Cys-rich_dom_sf"/>
</dbReference>
<dbReference type="Gene3D" id="6.20.20.10">
    <property type="match status" value="1"/>
</dbReference>
<protein>
    <submittedName>
        <fullName evidence="2">Uncharacterized protein</fullName>
    </submittedName>
</protein>
<reference evidence="2" key="1">
    <citation type="submission" date="2020-03" db="EMBL/GenBank/DDBJ databases">
        <title>The deep terrestrial virosphere.</title>
        <authorList>
            <person name="Holmfeldt K."/>
            <person name="Nilsson E."/>
            <person name="Simone D."/>
            <person name="Lopez-Fernandez M."/>
            <person name="Wu X."/>
            <person name="de Brujin I."/>
            <person name="Lundin D."/>
            <person name="Andersson A."/>
            <person name="Bertilsson S."/>
            <person name="Dopson M."/>
        </authorList>
    </citation>
    <scope>NUCLEOTIDE SEQUENCE</scope>
    <source>
        <strain evidence="2">MM415A00976</strain>
    </source>
</reference>
<dbReference type="SUPFAM" id="SSF57938">
    <property type="entry name" value="DnaJ/Hsp40 cysteine-rich domain"/>
    <property type="match status" value="1"/>
</dbReference>
<accession>A0A6M3KAG8</accession>
<evidence type="ECO:0000256" key="1">
    <source>
        <dbReference type="SAM" id="Coils"/>
    </source>
</evidence>
<dbReference type="EMBL" id="MT142357">
    <property type="protein sequence ID" value="QJA78872.1"/>
    <property type="molecule type" value="Genomic_DNA"/>
</dbReference>
<sequence>MPEETSATCETCGGGGYIGDELCSSCYGGGVLPTTGVLQHIAKEAALAREKATELEGKVDDLMDRCNDIMDKCNDIFEKVSE</sequence>
<evidence type="ECO:0000313" key="2">
    <source>
        <dbReference type="EMBL" id="QJA78872.1"/>
    </source>
</evidence>
<dbReference type="AlphaFoldDB" id="A0A6M3KAG8"/>